<reference evidence="3 4" key="1">
    <citation type="submission" date="2020-04" db="EMBL/GenBank/DDBJ databases">
        <authorList>
            <person name="Alioto T."/>
            <person name="Alioto T."/>
            <person name="Gomez Garrido J."/>
        </authorList>
    </citation>
    <scope>NUCLEOTIDE SEQUENCE [LARGE SCALE GENOMIC DNA]</scope>
</reference>
<evidence type="ECO:0000313" key="3">
    <source>
        <dbReference type="EMBL" id="CAB3375428.1"/>
    </source>
</evidence>
<evidence type="ECO:0000256" key="2">
    <source>
        <dbReference type="SAM" id="SignalP"/>
    </source>
</evidence>
<gene>
    <name evidence="3" type="ORF">CLODIP_2_CD08642</name>
</gene>
<organism evidence="3 4">
    <name type="scientific">Cloeon dipterum</name>
    <dbReference type="NCBI Taxonomy" id="197152"/>
    <lineage>
        <taxon>Eukaryota</taxon>
        <taxon>Metazoa</taxon>
        <taxon>Ecdysozoa</taxon>
        <taxon>Arthropoda</taxon>
        <taxon>Hexapoda</taxon>
        <taxon>Insecta</taxon>
        <taxon>Pterygota</taxon>
        <taxon>Palaeoptera</taxon>
        <taxon>Ephemeroptera</taxon>
        <taxon>Pisciforma</taxon>
        <taxon>Baetidae</taxon>
        <taxon>Cloeon</taxon>
    </lineage>
</organism>
<protein>
    <submittedName>
        <fullName evidence="3">Uncharacterized protein</fullName>
    </submittedName>
</protein>
<feature type="signal peptide" evidence="2">
    <location>
        <begin position="1"/>
        <end position="19"/>
    </location>
</feature>
<keyword evidence="4" id="KW-1185">Reference proteome</keyword>
<name>A0A8S1D4T7_9INSE</name>
<keyword evidence="2" id="KW-0732">Signal</keyword>
<evidence type="ECO:0000256" key="1">
    <source>
        <dbReference type="SAM" id="MobiDB-lite"/>
    </source>
</evidence>
<sequence>MRLLLHFSVLTVLCAICCAQTKPPPTTTRTTPKTTTKTTRTTTRTTTKTTTRTTSKTTTKPRVDCALNPWDYMLVNNSCYEPKLSSVFGDNGDGSFDAAFKACGGNDETLYYLTYFKLNEFYDKNNNFNLNNTNQDKRLLAQEKILFCIFQKLGIVDSNKTFTNDDAVTSKAMSASIKKFPYWWSIWNCLHRLCNKLIYINVGWNIRIVIYIRCYIYYMYMDYIGWPILKSRAIPEGLTWQNSTICNETLAGMYSCNKGSSFNQAFPTY</sequence>
<dbReference type="AlphaFoldDB" id="A0A8S1D4T7"/>
<feature type="region of interest" description="Disordered" evidence="1">
    <location>
        <begin position="24"/>
        <end position="58"/>
    </location>
</feature>
<accession>A0A8S1D4T7</accession>
<evidence type="ECO:0000313" key="4">
    <source>
        <dbReference type="Proteomes" id="UP000494165"/>
    </source>
</evidence>
<dbReference type="Proteomes" id="UP000494165">
    <property type="component" value="Unassembled WGS sequence"/>
</dbReference>
<feature type="compositionally biased region" description="Low complexity" evidence="1">
    <location>
        <begin position="27"/>
        <end position="58"/>
    </location>
</feature>
<comment type="caution">
    <text evidence="3">The sequence shown here is derived from an EMBL/GenBank/DDBJ whole genome shotgun (WGS) entry which is preliminary data.</text>
</comment>
<feature type="chain" id="PRO_5035823405" evidence="2">
    <location>
        <begin position="20"/>
        <end position="269"/>
    </location>
</feature>
<dbReference type="EMBL" id="CADEPI010000111">
    <property type="protein sequence ID" value="CAB3375428.1"/>
    <property type="molecule type" value="Genomic_DNA"/>
</dbReference>
<proteinExistence type="predicted"/>